<dbReference type="EMBL" id="LAZR01000029">
    <property type="protein sequence ID" value="KKO02856.1"/>
    <property type="molecule type" value="Genomic_DNA"/>
</dbReference>
<keyword evidence="1" id="KW-1133">Transmembrane helix</keyword>
<keyword evidence="1" id="KW-0812">Transmembrane</keyword>
<protein>
    <submittedName>
        <fullName evidence="2">Uncharacterized protein</fullName>
    </submittedName>
</protein>
<evidence type="ECO:0000256" key="1">
    <source>
        <dbReference type="SAM" id="Phobius"/>
    </source>
</evidence>
<organism evidence="2">
    <name type="scientific">marine sediment metagenome</name>
    <dbReference type="NCBI Taxonomy" id="412755"/>
    <lineage>
        <taxon>unclassified sequences</taxon>
        <taxon>metagenomes</taxon>
        <taxon>ecological metagenomes</taxon>
    </lineage>
</organism>
<feature type="transmembrane region" description="Helical" evidence="1">
    <location>
        <begin position="12"/>
        <end position="30"/>
    </location>
</feature>
<reference evidence="2" key="1">
    <citation type="journal article" date="2015" name="Nature">
        <title>Complex archaea that bridge the gap between prokaryotes and eukaryotes.</title>
        <authorList>
            <person name="Spang A."/>
            <person name="Saw J.H."/>
            <person name="Jorgensen S.L."/>
            <person name="Zaremba-Niedzwiedzka K."/>
            <person name="Martijn J."/>
            <person name="Lind A.E."/>
            <person name="van Eijk R."/>
            <person name="Schleper C."/>
            <person name="Guy L."/>
            <person name="Ettema T.J."/>
        </authorList>
    </citation>
    <scope>NUCLEOTIDE SEQUENCE</scope>
</reference>
<evidence type="ECO:0000313" key="2">
    <source>
        <dbReference type="EMBL" id="KKO02856.1"/>
    </source>
</evidence>
<name>A0A0F9VCI1_9ZZZZ</name>
<proteinExistence type="predicted"/>
<comment type="caution">
    <text evidence="2">The sequence shown here is derived from an EMBL/GenBank/DDBJ whole genome shotgun (WGS) entry which is preliminary data.</text>
</comment>
<accession>A0A0F9VCI1</accession>
<sequence length="1055" mass="111081">MAKIVKNKLGNFLAICLILLMVAGWIFSGWPQVWHDPPFPPKVEDVHATTRTIEQQINIIDQEYESEVLGSYKPTDNSLGLIRWDSAKYPGAVVYFEAVAMVFAETDTVKVALFSSDGTQVANSEVTHSSAGNYTRVRSSALTLGTLPNLQSNTDYSVRVKAVNDWVSLKAARLIIVQSDGTKITDTVTQIEAGDNQSTTATSGSPSTLANPNYYMFDKDMFSGTYGTDINAYFEASLKASAILSAAAYYFNAYDSGTAWTNAPAQMVDGSTSNFAVTGGSDENQRNTASTCDATCGAKSETITKVELRVYACQDNADNGWITLTPYFSGSSQGDGHTWSAVPDGNSCETGVAAWSPYFDITSDTNAPGTWGWSDVENLDVNVFGDRQGGADVIHAAQVDIQVTYEPGTTSTAYAELYNRTNSAVVGNSTISVNSTSWTRVRGASALNSSDNWDITNDDEYEVRIYSSSGSDAAYIANAKIVIEQSISGGIDKLETVHQYNNTLVSLGGDVVTVYAQLTISGGAAISGSKQSTGSGSYTRLRSSGLTLSTNDFDVELSVNDSAYTEQGFMNKYDSTNWVGGTFVYLFETILKNVVTVREDSSTSWLIIQISGLASIIATTTIGDGTDPSDSTVAPESGITDLDAVTFVTNTGTDSITAVTVTLGAGDSDNLSEVRITNDNGLTTYFSAISSPSSDTLNFSGGTPIPVTASSTQFKVRITPETHANMPAPQGAEYAITGTITAFTSTNTQAGTDTGSAMITIDNLSPNNATSTSGSVTSDTEITINWTTSNSTDYNRSIVLRWQASLPGADVPAEGTNYSLDDTIGGAKVACVENTGTSSTAYSGVDGSGADECSTTALSVGTQYSYKHFEKDDNGNWNTGFTNASSPLTTTGGATLTFSISDNDIFFGDLSASASKWADNTADGSTTAVVAHTLAASTNVTNGYTITVNGTTLTSGGDTIIAMASEAILTTGQEEFGLRITASGGNGTVDADYDNSPADSYALITGNFPDVIATDADGDDVSTTYSLYYAANITANTEAHTDYTSSLTYVATGNF</sequence>
<dbReference type="AlphaFoldDB" id="A0A0F9VCI1"/>
<keyword evidence="1" id="KW-0472">Membrane</keyword>
<gene>
    <name evidence="2" type="ORF">LCGC14_0103060</name>
</gene>